<reference evidence="1" key="2">
    <citation type="submission" date="2024-10" db="UniProtKB">
        <authorList>
            <consortium name="EnsemblProtists"/>
        </authorList>
    </citation>
    <scope>IDENTIFICATION</scope>
</reference>
<dbReference type="AlphaFoldDB" id="A0A0D3JVG7"/>
<dbReference type="HOGENOM" id="CLU_755295_0_0_1"/>
<proteinExistence type="predicted"/>
<organism evidence="1 2">
    <name type="scientific">Emiliania huxleyi (strain CCMP1516)</name>
    <dbReference type="NCBI Taxonomy" id="280463"/>
    <lineage>
        <taxon>Eukaryota</taxon>
        <taxon>Haptista</taxon>
        <taxon>Haptophyta</taxon>
        <taxon>Prymnesiophyceae</taxon>
        <taxon>Isochrysidales</taxon>
        <taxon>Noelaerhabdaceae</taxon>
        <taxon>Emiliania</taxon>
    </lineage>
</organism>
<sequence>MTDLRSFVALHPPGACRTPGGGTGTYSERWGLALPQCEAACKPDPHCRAFEFAQYLARTGTSKCELHTDRIAFAAPVSGAACYVKSGQQASYGKMATPPPVMAAAAVPAQARECARLANAWFDLASTARLRLHNNALLPGVLIHNLEPEATGRGDLLRFGDPRTRPFKCCLARNRLPASLVSRSISNRSTPRRDYSRCEGLARAGPWRLCLNLPRRLAGHGAAPGRHATAVRLPPRHRLAGAPPPLAPIRGWSSSAGGAKEVCETAVARGHAFAADQLERMLESWKEPQNGWNYNEVIVDGIAFSAAAPASILAFFVTPWNSHGPAGQFSRAAGRYGAAGPPVLCFDPRRYASPFSEAVQRGTGWSC</sequence>
<dbReference type="Proteomes" id="UP000013827">
    <property type="component" value="Unassembled WGS sequence"/>
</dbReference>
<dbReference type="EnsemblProtists" id="EOD27502">
    <property type="protein sequence ID" value="EOD27502"/>
    <property type="gene ID" value="EMIHUDRAFT_443167"/>
</dbReference>
<accession>A0A0D3JVG7</accession>
<evidence type="ECO:0000313" key="1">
    <source>
        <dbReference type="EnsemblProtists" id="EOD27502"/>
    </source>
</evidence>
<dbReference type="GeneID" id="17273047"/>
<reference evidence="2" key="1">
    <citation type="journal article" date="2013" name="Nature">
        <title>Pan genome of the phytoplankton Emiliania underpins its global distribution.</title>
        <authorList>
            <person name="Read B.A."/>
            <person name="Kegel J."/>
            <person name="Klute M.J."/>
            <person name="Kuo A."/>
            <person name="Lefebvre S.C."/>
            <person name="Maumus F."/>
            <person name="Mayer C."/>
            <person name="Miller J."/>
            <person name="Monier A."/>
            <person name="Salamov A."/>
            <person name="Young J."/>
            <person name="Aguilar M."/>
            <person name="Claverie J.M."/>
            <person name="Frickenhaus S."/>
            <person name="Gonzalez K."/>
            <person name="Herman E.K."/>
            <person name="Lin Y.C."/>
            <person name="Napier J."/>
            <person name="Ogata H."/>
            <person name="Sarno A.F."/>
            <person name="Shmutz J."/>
            <person name="Schroeder D."/>
            <person name="de Vargas C."/>
            <person name="Verret F."/>
            <person name="von Dassow P."/>
            <person name="Valentin K."/>
            <person name="Van de Peer Y."/>
            <person name="Wheeler G."/>
            <person name="Dacks J.B."/>
            <person name="Delwiche C.F."/>
            <person name="Dyhrman S.T."/>
            <person name="Glockner G."/>
            <person name="John U."/>
            <person name="Richards T."/>
            <person name="Worden A.Z."/>
            <person name="Zhang X."/>
            <person name="Grigoriev I.V."/>
            <person name="Allen A.E."/>
            <person name="Bidle K."/>
            <person name="Borodovsky M."/>
            <person name="Bowler C."/>
            <person name="Brownlee C."/>
            <person name="Cock J.M."/>
            <person name="Elias M."/>
            <person name="Gladyshev V.N."/>
            <person name="Groth M."/>
            <person name="Guda C."/>
            <person name="Hadaegh A."/>
            <person name="Iglesias-Rodriguez M.D."/>
            <person name="Jenkins J."/>
            <person name="Jones B.M."/>
            <person name="Lawson T."/>
            <person name="Leese F."/>
            <person name="Lindquist E."/>
            <person name="Lobanov A."/>
            <person name="Lomsadze A."/>
            <person name="Malik S.B."/>
            <person name="Marsh M.E."/>
            <person name="Mackinder L."/>
            <person name="Mock T."/>
            <person name="Mueller-Roeber B."/>
            <person name="Pagarete A."/>
            <person name="Parker M."/>
            <person name="Probert I."/>
            <person name="Quesneville H."/>
            <person name="Raines C."/>
            <person name="Rensing S.A."/>
            <person name="Riano-Pachon D.M."/>
            <person name="Richier S."/>
            <person name="Rokitta S."/>
            <person name="Shiraiwa Y."/>
            <person name="Soanes D.M."/>
            <person name="van der Giezen M."/>
            <person name="Wahlund T.M."/>
            <person name="Williams B."/>
            <person name="Wilson W."/>
            <person name="Wolfe G."/>
            <person name="Wurch L.L."/>
        </authorList>
    </citation>
    <scope>NUCLEOTIDE SEQUENCE</scope>
</reference>
<evidence type="ECO:0000313" key="2">
    <source>
        <dbReference type="Proteomes" id="UP000013827"/>
    </source>
</evidence>
<dbReference type="RefSeq" id="XP_005779931.1">
    <property type="nucleotide sequence ID" value="XM_005779874.1"/>
</dbReference>
<evidence type="ECO:0008006" key="3">
    <source>
        <dbReference type="Google" id="ProtNLM"/>
    </source>
</evidence>
<keyword evidence="2" id="KW-1185">Reference proteome</keyword>
<dbReference type="KEGG" id="ehx:EMIHUDRAFT_443167"/>
<dbReference type="PaxDb" id="2903-EOD27502"/>
<name>A0A0D3JVG7_EMIH1</name>
<protein>
    <recommendedName>
        <fullName evidence="3">Apple domain-containing protein</fullName>
    </recommendedName>
</protein>